<proteinExistence type="predicted"/>
<dbReference type="PIRSF" id="PIRSF007023">
    <property type="entry name" value="UDP-Galf_transf"/>
    <property type="match status" value="1"/>
</dbReference>
<dbReference type="EC" id="2.4.1.-" evidence="4"/>
<dbReference type="GO" id="GO:0016757">
    <property type="term" value="F:glycosyltransferase activity"/>
    <property type="evidence" value="ECO:0007669"/>
    <property type="project" value="UniProtKB-KW"/>
</dbReference>
<organism evidence="4 5">
    <name type="scientific">Streptococcus sanguinis</name>
    <dbReference type="NCBI Taxonomy" id="1305"/>
    <lineage>
        <taxon>Bacteria</taxon>
        <taxon>Bacillati</taxon>
        <taxon>Bacillota</taxon>
        <taxon>Bacilli</taxon>
        <taxon>Lactobacillales</taxon>
        <taxon>Streptococcaceae</taxon>
        <taxon>Streptococcus</taxon>
    </lineage>
</organism>
<dbReference type="AlphaFoldDB" id="A0ABD7JM04"/>
<evidence type="ECO:0000313" key="5">
    <source>
        <dbReference type="Proteomes" id="UP000280549"/>
    </source>
</evidence>
<sequence length="351" mass="40082">MVKYYLKDSFLHNEHKKNAGNKARDDAEAILISAGYRGLALRVENWYEMNFLKAQEHKYRAMKAAFDQLGDGDELLIQFPIIHHTFFISSLIKRAQKRGVKLYLLIHDVETLRNSAASTVKFRHKLRNYFQEKKTFRLVNGIIVHNDTMKKVLFEQGVPMEQMVSLEIFDYLTPDFDKKTRPQKDFPIMVAGNLTPSKAGYLYALPDKPSFNLYGVGFDESRSSKNTSYFGSFMPDELLSALVGSFGLVWDGDSAETCQGTYGNYLRFNNSHKASLYLAAGFPVVVWKESALAHFMLKQKCGIAVSSLYDLETELSNLTEEEYNELVRNARRIGSQLQEGKYLLTALAKLK</sequence>
<dbReference type="Proteomes" id="UP000280549">
    <property type="component" value="Unassembled WGS sequence"/>
</dbReference>
<keyword evidence="4" id="KW-0328">Glycosyltransferase</keyword>
<protein>
    <submittedName>
        <fullName evidence="4">Beta-1,6-galactofuranosyltransferase WbbI</fullName>
        <ecNumber evidence="4">2.4.1.-</ecNumber>
    </submittedName>
</protein>
<evidence type="ECO:0000313" key="4">
    <source>
        <dbReference type="EMBL" id="RSI24674.1"/>
    </source>
</evidence>
<feature type="domain" description="Glucosyltransferase 3-like N-terminal" evidence="2">
    <location>
        <begin position="12"/>
        <end position="168"/>
    </location>
</feature>
<gene>
    <name evidence="4" type="primary">wbbI_2</name>
    <name evidence="4" type="ORF">D8881_05725</name>
</gene>
<evidence type="ECO:0000256" key="1">
    <source>
        <dbReference type="ARBA" id="ARBA00022679"/>
    </source>
</evidence>
<dbReference type="Pfam" id="PF26337">
    <property type="entry name" value="Gtf3_C"/>
    <property type="match status" value="1"/>
</dbReference>
<dbReference type="EMBL" id="RJMR01000004">
    <property type="protein sequence ID" value="RSI24674.1"/>
    <property type="molecule type" value="Genomic_DNA"/>
</dbReference>
<accession>A0ABD7JM04</accession>
<keyword evidence="1 4" id="KW-0808">Transferase</keyword>
<evidence type="ECO:0000259" key="2">
    <source>
        <dbReference type="Pfam" id="PF26334"/>
    </source>
</evidence>
<evidence type="ECO:0000259" key="3">
    <source>
        <dbReference type="Pfam" id="PF26337"/>
    </source>
</evidence>
<dbReference type="SUPFAM" id="SSF53756">
    <property type="entry name" value="UDP-Glycosyltransferase/glycogen phosphorylase"/>
    <property type="match status" value="1"/>
</dbReference>
<dbReference type="Gene3D" id="3.40.50.2000">
    <property type="entry name" value="Glycogen Phosphorylase B"/>
    <property type="match status" value="2"/>
</dbReference>
<dbReference type="RefSeq" id="WP_060976474.1">
    <property type="nucleotide sequence ID" value="NZ_CP071414.1"/>
</dbReference>
<reference evidence="4 5" key="1">
    <citation type="submission" date="2018-11" db="EMBL/GenBank/DDBJ databases">
        <title>Species Designations Belie Phenotypic and Genotypic Heterogeneity in Oral Streptococci.</title>
        <authorList>
            <person name="Velsko I."/>
        </authorList>
    </citation>
    <scope>NUCLEOTIDE SEQUENCE [LARGE SCALE GENOMIC DNA]</scope>
    <source>
        <strain evidence="4 5">BCC20</strain>
    </source>
</reference>
<feature type="domain" description="Glucosyltransferase 3-like C-terminal" evidence="3">
    <location>
        <begin position="188"/>
        <end position="349"/>
    </location>
</feature>
<dbReference type="InterPro" id="IPR058592">
    <property type="entry name" value="Gtf3_C"/>
</dbReference>
<dbReference type="Pfam" id="PF26334">
    <property type="entry name" value="Gtf3_N"/>
    <property type="match status" value="1"/>
</dbReference>
<comment type="caution">
    <text evidence="4">The sequence shown here is derived from an EMBL/GenBank/DDBJ whole genome shotgun (WGS) entry which is preliminary data.</text>
</comment>
<name>A0ABD7JM04_STRSA</name>
<dbReference type="InterPro" id="IPR058591">
    <property type="entry name" value="Gtf3_N"/>
</dbReference>